<evidence type="ECO:0000313" key="2">
    <source>
        <dbReference type="Proteomes" id="UP001292116"/>
    </source>
</evidence>
<reference evidence="1 2" key="1">
    <citation type="submission" date="2023-11" db="EMBL/GenBank/DDBJ databases">
        <title>Draft genomes analysis of Pseudomonas asiatica isolated from milk, feces and farm soil of cows suffering from clinical mastitis.</title>
        <authorList>
            <person name="Rahman T."/>
            <person name="Das Z.C."/>
            <person name="Hoque M.N."/>
        </authorList>
    </citation>
    <scope>NUCLEOTIDE SEQUENCE [LARGE SCALE GENOMIC DNA]</scope>
    <source>
        <strain evidence="1 2">2F2</strain>
    </source>
</reference>
<sequence length="482" mass="53636">MDTEQSFEELVEWATTPAQSGLRLYNWGALVCYNLELLNKTWDQLGTTPSPPESIETIQSKHTLYENEYVYHLSVLERPTLKFNASSDSPHNATLRRRIQKFLDFRFLTVQGRPLLTSINACLSGTQHLNIEANGPKLSYSTQRNVEFRWDIADYTLTGSHDNSRRFVYEKYYEDNPAKRNAILGSFAPAQDGFIKPPIYFSTYADSRTGQVVACVALGEYGGTPSDLPLMLVNGKAATALVDRRKSLAGIPADLGQLPQLLAPHQQFSMTAANTDAPKDHVAIYDPVGFSGTINAAMPPKFDVSPLSSLLSPLQKIEIKVFPEPASVNWELQPGAQGRLFQEGDKWFYEAPESSEPGVPSWVDVISTNIEGLRYESVFVTVFVPRAAYFKFSKVDNCVHIQLCTDDGFEETIIPPERIEWKILHGNGSVDHQGTFTPSAYAASPFTIIQARIKDILIPIIACVMLPVPMLSVDDAVVMFNS</sequence>
<protein>
    <submittedName>
        <fullName evidence="1">Uncharacterized protein</fullName>
    </submittedName>
</protein>
<gene>
    <name evidence="1" type="ORF">SOW75_19380</name>
</gene>
<organism evidence="1 2">
    <name type="scientific">Pseudomonas asiatica</name>
    <dbReference type="NCBI Taxonomy" id="2219225"/>
    <lineage>
        <taxon>Bacteria</taxon>
        <taxon>Pseudomonadati</taxon>
        <taxon>Pseudomonadota</taxon>
        <taxon>Gammaproteobacteria</taxon>
        <taxon>Pseudomonadales</taxon>
        <taxon>Pseudomonadaceae</taxon>
        <taxon>Pseudomonas</taxon>
    </lineage>
</organism>
<comment type="caution">
    <text evidence="1">The sequence shown here is derived from an EMBL/GenBank/DDBJ whole genome shotgun (WGS) entry which is preliminary data.</text>
</comment>
<dbReference type="EMBL" id="JAXUBM010000024">
    <property type="protein sequence ID" value="MDZ5740353.1"/>
    <property type="molecule type" value="Genomic_DNA"/>
</dbReference>
<accession>A0ABU5L3A6</accession>
<keyword evidence="2" id="KW-1185">Reference proteome</keyword>
<proteinExistence type="predicted"/>
<dbReference type="Proteomes" id="UP001292116">
    <property type="component" value="Unassembled WGS sequence"/>
</dbReference>
<dbReference type="RefSeq" id="WP_322491763.1">
    <property type="nucleotide sequence ID" value="NZ_JAXUBM010000024.1"/>
</dbReference>
<evidence type="ECO:0000313" key="1">
    <source>
        <dbReference type="EMBL" id="MDZ5740353.1"/>
    </source>
</evidence>
<name>A0ABU5L3A6_9PSED</name>